<keyword evidence="2 4" id="KW-0413">Isomerase</keyword>
<dbReference type="AlphaFoldDB" id="A0A0F7FTX8"/>
<dbReference type="PATRIC" id="fig|408015.6.peg.1847"/>
<gene>
    <name evidence="4" type="ORF">SXIM_18130</name>
</gene>
<evidence type="ECO:0000256" key="1">
    <source>
        <dbReference type="ARBA" id="ARBA00010523"/>
    </source>
</evidence>
<evidence type="ECO:0000313" key="5">
    <source>
        <dbReference type="Proteomes" id="UP000034034"/>
    </source>
</evidence>
<dbReference type="KEGG" id="sxi:SXIM_18130"/>
<dbReference type="GO" id="GO:0004476">
    <property type="term" value="F:mannose-6-phosphate isomerase activity"/>
    <property type="evidence" value="ECO:0007669"/>
    <property type="project" value="InterPro"/>
</dbReference>
<dbReference type="InterPro" id="IPR019490">
    <property type="entry name" value="Glu6P/Mann6P_isomerase_C"/>
</dbReference>
<comment type="similarity">
    <text evidence="1">Belongs to the PGI/PMI family.</text>
</comment>
<dbReference type="STRING" id="408015.SXIM_18130"/>
<evidence type="ECO:0000256" key="2">
    <source>
        <dbReference type="ARBA" id="ARBA00023235"/>
    </source>
</evidence>
<evidence type="ECO:0000313" key="4">
    <source>
        <dbReference type="EMBL" id="AKG43197.1"/>
    </source>
</evidence>
<reference evidence="4" key="1">
    <citation type="submission" date="2019-08" db="EMBL/GenBank/DDBJ databases">
        <title>Complete genome sequence of a mangrove-derived Streptomyces xiamenensis.</title>
        <authorList>
            <person name="Xu J."/>
        </authorList>
    </citation>
    <scope>NUCLEOTIDE SEQUENCE</scope>
    <source>
        <strain evidence="4">318</strain>
    </source>
</reference>
<protein>
    <submittedName>
        <fullName evidence="4">Mannose-6-phosphate isomerase</fullName>
    </submittedName>
</protein>
<dbReference type="GO" id="GO:0004347">
    <property type="term" value="F:glucose-6-phosphate isomerase activity"/>
    <property type="evidence" value="ECO:0007669"/>
    <property type="project" value="InterPro"/>
</dbReference>
<sequence>MIDETLLDDSERLLRADTRGLLRGAATAGAQVRTAARAATEAGIDGLRPEGRPGTILIAGTGPEVPLAADLLTALPGSSRPEAAGGSAPLTVLPATGPLAAPGALRWTLPRWAGPMDLLLVTSAEGTEAGLPLLVDAAYRRGCSIVSVTPAGSPLAEATTHRRNLTVPLTRPAHQEAAGHLVAPGPYWSLLTPLLLLGDRLGLYEGAGQTEVAALADRLDRHAERCGPTAPTAGNPGKTLAAECAAALPLLWSEGPLAGAVARHCAATFTALAGTPALAAALPGALTAHGALLTRTTRTSEDDFFRDRVDEPEAPRPRVLLLREDAAAVPAGSAVTAARDLAHEHGIALGEIAPAEDAEGPLAALADLLAPLDFAAVYLTLA</sequence>
<proteinExistence type="inferred from homology"/>
<dbReference type="HOGENOM" id="CLU_059687_2_0_11"/>
<dbReference type="Proteomes" id="UP000034034">
    <property type="component" value="Chromosome"/>
</dbReference>
<dbReference type="InterPro" id="IPR046348">
    <property type="entry name" value="SIS_dom_sf"/>
</dbReference>
<organism evidence="4 5">
    <name type="scientific">Streptomyces xiamenensis</name>
    <dbReference type="NCBI Taxonomy" id="408015"/>
    <lineage>
        <taxon>Bacteria</taxon>
        <taxon>Bacillati</taxon>
        <taxon>Actinomycetota</taxon>
        <taxon>Actinomycetes</taxon>
        <taxon>Kitasatosporales</taxon>
        <taxon>Streptomycetaceae</taxon>
        <taxon>Streptomyces</taxon>
    </lineage>
</organism>
<dbReference type="EMBL" id="CP009922">
    <property type="protein sequence ID" value="AKG43197.1"/>
    <property type="molecule type" value="Genomic_DNA"/>
</dbReference>
<dbReference type="GO" id="GO:1901135">
    <property type="term" value="P:carbohydrate derivative metabolic process"/>
    <property type="evidence" value="ECO:0007669"/>
    <property type="project" value="InterPro"/>
</dbReference>
<dbReference type="GO" id="GO:0097367">
    <property type="term" value="F:carbohydrate derivative binding"/>
    <property type="evidence" value="ECO:0007669"/>
    <property type="project" value="InterPro"/>
</dbReference>
<name>A0A0F7FTX8_9ACTN</name>
<evidence type="ECO:0000259" key="3">
    <source>
        <dbReference type="Pfam" id="PF10432"/>
    </source>
</evidence>
<feature type="domain" description="Bifunctional glucose-6-phosphate/mannose-6-phosphate isomerase C-terminal" evidence="3">
    <location>
        <begin position="235"/>
        <end position="381"/>
    </location>
</feature>
<keyword evidence="5" id="KW-1185">Reference proteome</keyword>
<dbReference type="Gene3D" id="3.40.50.10490">
    <property type="entry name" value="Glucose-6-phosphate isomerase like protein, domain 1"/>
    <property type="match status" value="1"/>
</dbReference>
<dbReference type="Pfam" id="PF10432">
    <property type="entry name" value="bact-PGI_C"/>
    <property type="match status" value="1"/>
</dbReference>
<dbReference type="SUPFAM" id="SSF53697">
    <property type="entry name" value="SIS domain"/>
    <property type="match status" value="1"/>
</dbReference>
<accession>A0A0F7FTX8</accession>
<dbReference type="RefSeq" id="WP_030735565.1">
    <property type="nucleotide sequence ID" value="NZ_CP009922.3"/>
</dbReference>
<dbReference type="GO" id="GO:0005975">
    <property type="term" value="P:carbohydrate metabolic process"/>
    <property type="evidence" value="ECO:0007669"/>
    <property type="project" value="InterPro"/>
</dbReference>